<protein>
    <recommendedName>
        <fullName evidence="4">Ecdysoneless homolog (Drosophila)</fullName>
    </recommendedName>
</protein>
<dbReference type="InterPro" id="IPR010770">
    <property type="entry name" value="Ecd"/>
</dbReference>
<feature type="region of interest" description="Disordered" evidence="1">
    <location>
        <begin position="498"/>
        <end position="534"/>
    </location>
</feature>
<gene>
    <name evidence="2" type="primary">ecd</name>
</gene>
<dbReference type="Pfam" id="PF07093">
    <property type="entry name" value="SGT1"/>
    <property type="match status" value="1"/>
</dbReference>
<reference evidence="2" key="3">
    <citation type="submission" date="2025-09" db="UniProtKB">
        <authorList>
            <consortium name="Ensembl"/>
        </authorList>
    </citation>
    <scope>IDENTIFICATION</scope>
</reference>
<sequence>IAMDVLQRKVIQEDVVQYRLFLVQTDGLSPQQIEQRLTHLVDDILANVAPLLIDYIWQHQPFGLKYHPKKGDVPAHIGGSTQFGDSIEDEWFIVYLLQQITEAFPELAACAEDNDGEFLLIEAADYLPKWLNPDTSENRVFIYHGKLHIIPSPSKASSVGFSKDIVPSVAQALALLLTHAEACEASGKMNAAVRKRLHGYPEKIKAGLHRAHCFVPAGVAAVLSRRPKLVAQAVSAFYLRDPIDLQACRVFKTFPPDKRVLTMVTFTRCLYAQLQQQQFTPERRSGFTLPPRSHPQYKAHELGMKLAHGFEILCSRCRLPSSDPDAAISCNPQWKRFMESLIRNGYFQGELEGSARHRKLKKSAENFFKTSVASKSSDLSPGEEVLQLLQTESPLDMEELEKLESQLPQEDSDSWLDITAQDLEQLLTERSGGRADIGTEEEEAGYSLVAVTQGMKNFLNAMSSHEGAEIPWRSSNQPLNIDPDLVSKAMDRLLGNTVDELDSDDFDEDEDEEDDEVEEDEEGAHGQVESNGTDSLGSIKEIMEQMDQELLSTNIGQSFGQTVNPSLSFISAPQLNFYSIQPLDLDVNLVANLLESLSCEAGLAGPASNLLQSLGIHLPPNSDTT</sequence>
<dbReference type="Proteomes" id="UP000694680">
    <property type="component" value="Chromosome 15"/>
</dbReference>
<evidence type="ECO:0000256" key="1">
    <source>
        <dbReference type="SAM" id="MobiDB-lite"/>
    </source>
</evidence>
<evidence type="ECO:0008006" key="4">
    <source>
        <dbReference type="Google" id="ProtNLM"/>
    </source>
</evidence>
<dbReference type="AlphaFoldDB" id="A0A8C5D847"/>
<reference evidence="2" key="2">
    <citation type="submission" date="2025-08" db="UniProtKB">
        <authorList>
            <consortium name="Ensembl"/>
        </authorList>
    </citation>
    <scope>IDENTIFICATION</scope>
</reference>
<accession>A0A8C5D847</accession>
<reference evidence="2" key="1">
    <citation type="submission" date="2020-06" db="EMBL/GenBank/DDBJ databases">
        <authorList>
            <consortium name="Wellcome Sanger Institute Data Sharing"/>
        </authorList>
    </citation>
    <scope>NUCLEOTIDE SEQUENCE [LARGE SCALE GENOMIC DNA]</scope>
</reference>
<organism evidence="2 3">
    <name type="scientific">Gouania willdenowi</name>
    <name type="common">Blunt-snouted clingfish</name>
    <name type="synonym">Lepadogaster willdenowi</name>
    <dbReference type="NCBI Taxonomy" id="441366"/>
    <lineage>
        <taxon>Eukaryota</taxon>
        <taxon>Metazoa</taxon>
        <taxon>Chordata</taxon>
        <taxon>Craniata</taxon>
        <taxon>Vertebrata</taxon>
        <taxon>Euteleostomi</taxon>
        <taxon>Actinopterygii</taxon>
        <taxon>Neopterygii</taxon>
        <taxon>Teleostei</taxon>
        <taxon>Neoteleostei</taxon>
        <taxon>Acanthomorphata</taxon>
        <taxon>Ovalentaria</taxon>
        <taxon>Blenniimorphae</taxon>
        <taxon>Blenniiformes</taxon>
        <taxon>Gobiesocoidei</taxon>
        <taxon>Gobiesocidae</taxon>
        <taxon>Gobiesocinae</taxon>
        <taxon>Gouania</taxon>
    </lineage>
</organism>
<dbReference type="PANTHER" id="PTHR13060">
    <property type="entry name" value="SGT1 PROTEIN HSGT1 SUPPRESSOR OF GCR2"/>
    <property type="match status" value="1"/>
</dbReference>
<name>A0A8C5D847_GOUWI</name>
<dbReference type="GO" id="GO:0005634">
    <property type="term" value="C:nucleus"/>
    <property type="evidence" value="ECO:0007669"/>
    <property type="project" value="TreeGrafter"/>
</dbReference>
<keyword evidence="3" id="KW-1185">Reference proteome</keyword>
<dbReference type="PANTHER" id="PTHR13060:SF0">
    <property type="entry name" value="PROTEIN ECDYSONELESS HOMOLOG"/>
    <property type="match status" value="1"/>
</dbReference>
<evidence type="ECO:0000313" key="3">
    <source>
        <dbReference type="Proteomes" id="UP000694680"/>
    </source>
</evidence>
<evidence type="ECO:0000313" key="2">
    <source>
        <dbReference type="Ensembl" id="ENSGWIP00000003334.1"/>
    </source>
</evidence>
<feature type="compositionally biased region" description="Acidic residues" evidence="1">
    <location>
        <begin position="499"/>
        <end position="522"/>
    </location>
</feature>
<proteinExistence type="predicted"/>
<dbReference type="Ensembl" id="ENSGWIT00000003607.1">
    <property type="protein sequence ID" value="ENSGWIP00000003334.1"/>
    <property type="gene ID" value="ENSGWIG00000001824.1"/>
</dbReference>